<evidence type="ECO:0000256" key="6">
    <source>
        <dbReference type="ARBA" id="ARBA00023012"/>
    </source>
</evidence>
<feature type="transmembrane region" description="Helical" evidence="8">
    <location>
        <begin position="82"/>
        <end position="102"/>
    </location>
</feature>
<dbReference type="InterPro" id="IPR050736">
    <property type="entry name" value="Sensor_HK_Regulatory"/>
</dbReference>
<reference evidence="10 11" key="1">
    <citation type="journal article" date="2019" name="Int. J. Syst. Evol. Microbiol.">
        <title>The Global Catalogue of Microorganisms (GCM) 10K type strain sequencing project: providing services to taxonomists for standard genome sequencing and annotation.</title>
        <authorList>
            <consortium name="The Broad Institute Genomics Platform"/>
            <consortium name="The Broad Institute Genome Sequencing Center for Infectious Disease"/>
            <person name="Wu L."/>
            <person name="Ma J."/>
        </authorList>
    </citation>
    <scope>NUCLEOTIDE SEQUENCE [LARGE SCALE GENOMIC DNA]</scope>
    <source>
        <strain evidence="10 11">CGMCC 1.3239</strain>
    </source>
</reference>
<dbReference type="PANTHER" id="PTHR43711:SF1">
    <property type="entry name" value="HISTIDINE KINASE 1"/>
    <property type="match status" value="1"/>
</dbReference>
<dbReference type="Proteomes" id="UP001596442">
    <property type="component" value="Unassembled WGS sequence"/>
</dbReference>
<name>A0ABD5S6Q7_9EURY</name>
<feature type="coiled-coil region" evidence="7">
    <location>
        <begin position="144"/>
        <end position="174"/>
    </location>
</feature>
<feature type="transmembrane region" description="Helical" evidence="8">
    <location>
        <begin position="114"/>
        <end position="135"/>
    </location>
</feature>
<feature type="transmembrane region" description="Helical" evidence="8">
    <location>
        <begin position="18"/>
        <end position="37"/>
    </location>
</feature>
<keyword evidence="4" id="KW-0808">Transferase</keyword>
<evidence type="ECO:0000259" key="9">
    <source>
        <dbReference type="PROSITE" id="PS50109"/>
    </source>
</evidence>
<dbReference type="Gene3D" id="3.30.565.10">
    <property type="entry name" value="Histidine kinase-like ATPase, C-terminal domain"/>
    <property type="match status" value="1"/>
</dbReference>
<proteinExistence type="predicted"/>
<organism evidence="10 11">
    <name type="scientific">Halorubrum tibetense</name>
    <dbReference type="NCBI Taxonomy" id="175631"/>
    <lineage>
        <taxon>Archaea</taxon>
        <taxon>Methanobacteriati</taxon>
        <taxon>Methanobacteriota</taxon>
        <taxon>Stenosarchaea group</taxon>
        <taxon>Halobacteria</taxon>
        <taxon>Halobacteriales</taxon>
        <taxon>Haloferacaceae</taxon>
        <taxon>Halorubrum</taxon>
    </lineage>
</organism>
<dbReference type="PROSITE" id="PS50109">
    <property type="entry name" value="HIS_KIN"/>
    <property type="match status" value="1"/>
</dbReference>
<dbReference type="EMBL" id="JBHSWW010000005">
    <property type="protein sequence ID" value="MFC6752043.1"/>
    <property type="molecule type" value="Genomic_DNA"/>
</dbReference>
<keyword evidence="7" id="KW-0175">Coiled coil</keyword>
<evidence type="ECO:0000256" key="1">
    <source>
        <dbReference type="ARBA" id="ARBA00000085"/>
    </source>
</evidence>
<dbReference type="InterPro" id="IPR005467">
    <property type="entry name" value="His_kinase_dom"/>
</dbReference>
<dbReference type="CDD" id="cd00075">
    <property type="entry name" value="HATPase"/>
    <property type="match status" value="1"/>
</dbReference>
<feature type="domain" description="Histidine kinase" evidence="9">
    <location>
        <begin position="174"/>
        <end position="362"/>
    </location>
</feature>
<evidence type="ECO:0000256" key="7">
    <source>
        <dbReference type="SAM" id="Coils"/>
    </source>
</evidence>
<evidence type="ECO:0000256" key="2">
    <source>
        <dbReference type="ARBA" id="ARBA00012438"/>
    </source>
</evidence>
<evidence type="ECO:0000256" key="5">
    <source>
        <dbReference type="ARBA" id="ARBA00022777"/>
    </source>
</evidence>
<dbReference type="GO" id="GO:0004673">
    <property type="term" value="F:protein histidine kinase activity"/>
    <property type="evidence" value="ECO:0007669"/>
    <property type="project" value="UniProtKB-EC"/>
</dbReference>
<dbReference type="AlphaFoldDB" id="A0ABD5S6Q7"/>
<keyword evidence="10" id="KW-0067">ATP-binding</keyword>
<dbReference type="CDD" id="cd00082">
    <property type="entry name" value="HisKA"/>
    <property type="match status" value="1"/>
</dbReference>
<evidence type="ECO:0000256" key="3">
    <source>
        <dbReference type="ARBA" id="ARBA00022553"/>
    </source>
</evidence>
<keyword evidence="5" id="KW-0418">Kinase</keyword>
<dbReference type="InterPro" id="IPR036097">
    <property type="entry name" value="HisK_dim/P_sf"/>
</dbReference>
<dbReference type="SUPFAM" id="SSF47384">
    <property type="entry name" value="Homodimeric domain of signal transducing histidine kinase"/>
    <property type="match status" value="1"/>
</dbReference>
<evidence type="ECO:0000256" key="8">
    <source>
        <dbReference type="SAM" id="Phobius"/>
    </source>
</evidence>
<keyword evidence="8" id="KW-0812">Transmembrane</keyword>
<dbReference type="Pfam" id="PF16926">
    <property type="entry name" value="HisKA_4TM"/>
    <property type="match status" value="1"/>
</dbReference>
<protein>
    <recommendedName>
        <fullName evidence="2">histidine kinase</fullName>
        <ecNumber evidence="2">2.7.13.3</ecNumber>
    </recommendedName>
</protein>
<keyword evidence="11" id="KW-1185">Reference proteome</keyword>
<keyword evidence="3" id="KW-0597">Phosphoprotein</keyword>
<dbReference type="CDD" id="cd14686">
    <property type="entry name" value="bZIP"/>
    <property type="match status" value="1"/>
</dbReference>
<evidence type="ECO:0000313" key="10">
    <source>
        <dbReference type="EMBL" id="MFC6752043.1"/>
    </source>
</evidence>
<keyword evidence="8" id="KW-0472">Membrane</keyword>
<dbReference type="InterPro" id="IPR003594">
    <property type="entry name" value="HATPase_dom"/>
</dbReference>
<dbReference type="PRINTS" id="PR00344">
    <property type="entry name" value="BCTRLSENSOR"/>
</dbReference>
<dbReference type="Pfam" id="PF02518">
    <property type="entry name" value="HATPase_c"/>
    <property type="match status" value="1"/>
</dbReference>
<keyword evidence="8" id="KW-1133">Transmembrane helix</keyword>
<dbReference type="RefSeq" id="WP_379778317.1">
    <property type="nucleotide sequence ID" value="NZ_JBHSWW010000005.1"/>
</dbReference>
<comment type="catalytic activity">
    <reaction evidence="1">
        <text>ATP + protein L-histidine = ADP + protein N-phospho-L-histidine.</text>
        <dbReference type="EC" id="2.7.13.3"/>
    </reaction>
</comment>
<sequence length="369" mass="40626">MKLTKDFVSSGESPRGPLLLPGLVFLAGGVICLISISQTMLELFGDGSVVTALFHLILVGTPGVILMYTGYRMPRSDISPQYYPRLIAWIVGGTGVMFGFIVLRDFHPGVTVEWTVGTQSIALLIGSIGGLSIGIQESKATTRTEELKERTHELKDREQHLERQNERLEEFANIVSHDLRNPLNVASGRLELAKDDCDSKHLSHVEDAHKRMEALISDLLTLAQQGQDPSDWSIIQLANLVENCWTNVQTEDATVNIETDSTIRTEETRLKQLFENLFRNSVEHGSSDVTITVGDLENGFYIEDDGPGIPPDERGAVFETGHTTSEQGTGLGLSIVKQVAESHKWEIQVTEGTYGGARFEVTNVEFTSG</sequence>
<dbReference type="PANTHER" id="PTHR43711">
    <property type="entry name" value="TWO-COMPONENT HISTIDINE KINASE"/>
    <property type="match status" value="1"/>
</dbReference>
<accession>A0ABD5S6Q7</accession>
<dbReference type="InterPro" id="IPR003661">
    <property type="entry name" value="HisK_dim/P_dom"/>
</dbReference>
<dbReference type="EC" id="2.7.13.3" evidence="2"/>
<dbReference type="SMART" id="SM00388">
    <property type="entry name" value="HisKA"/>
    <property type="match status" value="1"/>
</dbReference>
<gene>
    <name evidence="10" type="ORF">ACFQEU_00940</name>
</gene>
<keyword evidence="6" id="KW-0902">Two-component regulatory system</keyword>
<dbReference type="GO" id="GO:0005524">
    <property type="term" value="F:ATP binding"/>
    <property type="evidence" value="ECO:0007669"/>
    <property type="project" value="UniProtKB-KW"/>
</dbReference>
<dbReference type="Pfam" id="PF00512">
    <property type="entry name" value="HisKA"/>
    <property type="match status" value="1"/>
</dbReference>
<dbReference type="Gene3D" id="1.10.287.130">
    <property type="match status" value="1"/>
</dbReference>
<dbReference type="SUPFAM" id="SSF55874">
    <property type="entry name" value="ATPase domain of HSP90 chaperone/DNA topoisomerase II/histidine kinase"/>
    <property type="match status" value="1"/>
</dbReference>
<comment type="caution">
    <text evidence="10">The sequence shown here is derived from an EMBL/GenBank/DDBJ whole genome shotgun (WGS) entry which is preliminary data.</text>
</comment>
<dbReference type="GO" id="GO:0000160">
    <property type="term" value="P:phosphorelay signal transduction system"/>
    <property type="evidence" value="ECO:0007669"/>
    <property type="project" value="UniProtKB-KW"/>
</dbReference>
<dbReference type="InterPro" id="IPR036890">
    <property type="entry name" value="HATPase_C_sf"/>
</dbReference>
<keyword evidence="10" id="KW-0547">Nucleotide-binding</keyword>
<evidence type="ECO:0000256" key="4">
    <source>
        <dbReference type="ARBA" id="ARBA00022679"/>
    </source>
</evidence>
<dbReference type="InterPro" id="IPR031623">
    <property type="entry name" value="HisKA_4TM"/>
</dbReference>
<dbReference type="SMART" id="SM00387">
    <property type="entry name" value="HATPase_c"/>
    <property type="match status" value="1"/>
</dbReference>
<evidence type="ECO:0000313" key="11">
    <source>
        <dbReference type="Proteomes" id="UP001596442"/>
    </source>
</evidence>
<dbReference type="InterPro" id="IPR004358">
    <property type="entry name" value="Sig_transdc_His_kin-like_C"/>
</dbReference>
<feature type="transmembrane region" description="Helical" evidence="8">
    <location>
        <begin position="49"/>
        <end position="70"/>
    </location>
</feature>